<evidence type="ECO:0000256" key="3">
    <source>
        <dbReference type="ARBA" id="ARBA00022617"/>
    </source>
</evidence>
<feature type="transmembrane region" description="Helical" evidence="15">
    <location>
        <begin position="6"/>
        <end position="26"/>
    </location>
</feature>
<dbReference type="InterPro" id="IPR017972">
    <property type="entry name" value="Cyt_P450_CS"/>
</dbReference>
<dbReference type="FunFam" id="1.10.630.10:FF:000043">
    <property type="entry name" value="Cytochrome P450 99A2"/>
    <property type="match status" value="1"/>
</dbReference>
<evidence type="ECO:0000256" key="8">
    <source>
        <dbReference type="ARBA" id="ARBA00023002"/>
    </source>
</evidence>
<evidence type="ECO:0000256" key="11">
    <source>
        <dbReference type="ARBA" id="ARBA00023136"/>
    </source>
</evidence>
<reference evidence="16" key="3">
    <citation type="submission" date="2020-06" db="EMBL/GenBank/DDBJ databases">
        <title>Helianthus annuus Genome sequencing and assembly Release 2.</title>
        <authorList>
            <person name="Gouzy J."/>
            <person name="Langlade N."/>
            <person name="Munos S."/>
        </authorList>
    </citation>
    <scope>NUCLEOTIDE SEQUENCE</scope>
    <source>
        <tissue evidence="16">Leaves</tissue>
    </source>
</reference>
<dbReference type="EMBL" id="MNCJ02000331">
    <property type="protein sequence ID" value="KAF5761508.1"/>
    <property type="molecule type" value="Genomic_DNA"/>
</dbReference>
<feature type="binding site" description="axial binding residue" evidence="13">
    <location>
        <position position="447"/>
    </location>
    <ligand>
        <name>heme</name>
        <dbReference type="ChEBI" id="CHEBI:30413"/>
    </ligand>
    <ligandPart>
        <name>Fe</name>
        <dbReference type="ChEBI" id="CHEBI:18248"/>
    </ligandPart>
</feature>
<keyword evidence="5 13" id="KW-0479">Metal-binding</keyword>
<keyword evidence="9 13" id="KW-0408">Iron</keyword>
<keyword evidence="8 14" id="KW-0560">Oxidoreductase</keyword>
<evidence type="ECO:0000256" key="7">
    <source>
        <dbReference type="ARBA" id="ARBA00022989"/>
    </source>
</evidence>
<evidence type="ECO:0000256" key="12">
    <source>
        <dbReference type="ARBA" id="ARBA00023180"/>
    </source>
</evidence>
<dbReference type="InParanoid" id="A0A251S237"/>
<comment type="subcellular location">
    <subcellularLocation>
        <location evidence="1">Membrane</location>
        <topology evidence="1">Single-pass type II membrane protein</topology>
    </subcellularLocation>
</comment>
<keyword evidence="11 15" id="KW-0472">Membrane</keyword>
<name>A0A251S237_HELAN</name>
<dbReference type="GO" id="GO:0051762">
    <property type="term" value="P:sesquiterpene biosynthetic process"/>
    <property type="evidence" value="ECO:0007669"/>
    <property type="project" value="UniProtKB-ARBA"/>
</dbReference>
<evidence type="ECO:0000256" key="9">
    <source>
        <dbReference type="ARBA" id="ARBA00023004"/>
    </source>
</evidence>
<evidence type="ECO:0000256" key="10">
    <source>
        <dbReference type="ARBA" id="ARBA00023033"/>
    </source>
</evidence>
<dbReference type="OMA" id="HTQVSGY"/>
<gene>
    <name evidence="17" type="ORF">HannXRQ_Chr16g0522911</name>
    <name evidence="16" type="ORF">HanXRQr2_Chr16g0765891</name>
</gene>
<reference evidence="16 18" key="1">
    <citation type="journal article" date="2017" name="Nature">
        <title>The sunflower genome provides insights into oil metabolism, flowering and Asterid evolution.</title>
        <authorList>
            <person name="Badouin H."/>
            <person name="Gouzy J."/>
            <person name="Grassa C.J."/>
            <person name="Murat F."/>
            <person name="Staton S.E."/>
            <person name="Cottret L."/>
            <person name="Lelandais-Briere C."/>
            <person name="Owens G.L."/>
            <person name="Carrere S."/>
            <person name="Mayjonade B."/>
            <person name="Legrand L."/>
            <person name="Gill N."/>
            <person name="Kane N.C."/>
            <person name="Bowers J.E."/>
            <person name="Hubner S."/>
            <person name="Bellec A."/>
            <person name="Berard A."/>
            <person name="Berges H."/>
            <person name="Blanchet N."/>
            <person name="Boniface M.C."/>
            <person name="Brunel D."/>
            <person name="Catrice O."/>
            <person name="Chaidir N."/>
            <person name="Claudel C."/>
            <person name="Donnadieu C."/>
            <person name="Faraut T."/>
            <person name="Fievet G."/>
            <person name="Helmstetter N."/>
            <person name="King M."/>
            <person name="Knapp S.J."/>
            <person name="Lai Z."/>
            <person name="Le Paslier M.C."/>
            <person name="Lippi Y."/>
            <person name="Lorenzon L."/>
            <person name="Mandel J.R."/>
            <person name="Marage G."/>
            <person name="Marchand G."/>
            <person name="Marquand E."/>
            <person name="Bret-Mestries E."/>
            <person name="Morien E."/>
            <person name="Nambeesan S."/>
            <person name="Nguyen T."/>
            <person name="Pegot-Espagnet P."/>
            <person name="Pouilly N."/>
            <person name="Raftis F."/>
            <person name="Sallet E."/>
            <person name="Schiex T."/>
            <person name="Thomas J."/>
            <person name="Vandecasteele C."/>
            <person name="Vares D."/>
            <person name="Vear F."/>
            <person name="Vautrin S."/>
            <person name="Crespi M."/>
            <person name="Mangin B."/>
            <person name="Burke J.M."/>
            <person name="Salse J."/>
            <person name="Munos S."/>
            <person name="Vincourt P."/>
            <person name="Rieseberg L.H."/>
            <person name="Langlade N.B."/>
        </authorList>
    </citation>
    <scope>NUCLEOTIDE SEQUENCE [LARGE SCALE GENOMIC DNA]</scope>
    <source>
        <strain evidence="18">cv. SF193</strain>
        <tissue evidence="16">Leaves</tissue>
    </source>
</reference>
<reference evidence="17" key="2">
    <citation type="submission" date="2017-02" db="EMBL/GenBank/DDBJ databases">
        <title>Sunflower complete genome.</title>
        <authorList>
            <person name="Langlade N."/>
            <person name="Munos S."/>
        </authorList>
    </citation>
    <scope>NUCLEOTIDE SEQUENCE [LARGE SCALE GENOMIC DNA]</scope>
    <source>
        <tissue evidence="17">Leaves</tissue>
    </source>
</reference>
<evidence type="ECO:0000256" key="5">
    <source>
        <dbReference type="ARBA" id="ARBA00022723"/>
    </source>
</evidence>
<evidence type="ECO:0000313" key="17">
    <source>
        <dbReference type="EMBL" id="OTF92533.1"/>
    </source>
</evidence>
<dbReference type="InterPro" id="IPR002401">
    <property type="entry name" value="Cyt_P450_E_grp-I"/>
</dbReference>
<dbReference type="PANTHER" id="PTHR47955:SF9">
    <property type="entry name" value="PREMNASPIRODIENE OXYGENASE-LIKE"/>
    <property type="match status" value="1"/>
</dbReference>
<dbReference type="Proteomes" id="UP000215914">
    <property type="component" value="Chromosome 16"/>
</dbReference>
<dbReference type="EMBL" id="CM007905">
    <property type="protein sequence ID" value="OTF92533.1"/>
    <property type="molecule type" value="Genomic_DNA"/>
</dbReference>
<dbReference type="CDD" id="cd11072">
    <property type="entry name" value="CYP71-like"/>
    <property type="match status" value="1"/>
</dbReference>
<comment type="similarity">
    <text evidence="2 14">Belongs to the cytochrome P450 family.</text>
</comment>
<dbReference type="OrthoDB" id="2789670at2759"/>
<dbReference type="PROSITE" id="PS00086">
    <property type="entry name" value="CYTOCHROME_P450"/>
    <property type="match status" value="1"/>
</dbReference>
<keyword evidence="12" id="KW-0325">Glycoprotein</keyword>
<evidence type="ECO:0000256" key="13">
    <source>
        <dbReference type="PIRSR" id="PIRSR602401-1"/>
    </source>
</evidence>
<evidence type="ECO:0000256" key="14">
    <source>
        <dbReference type="RuleBase" id="RU000461"/>
    </source>
</evidence>
<comment type="cofactor">
    <cofactor evidence="13">
        <name>heme</name>
        <dbReference type="ChEBI" id="CHEBI:30413"/>
    </cofactor>
</comment>
<keyword evidence="4 15" id="KW-0812">Transmembrane</keyword>
<dbReference type="GO" id="GO:0020037">
    <property type="term" value="F:heme binding"/>
    <property type="evidence" value="ECO:0007669"/>
    <property type="project" value="InterPro"/>
</dbReference>
<dbReference type="Gene3D" id="1.10.630.10">
    <property type="entry name" value="Cytochrome P450"/>
    <property type="match status" value="1"/>
</dbReference>
<dbReference type="PRINTS" id="PR00463">
    <property type="entry name" value="EP450I"/>
</dbReference>
<keyword evidence="7 15" id="KW-1133">Transmembrane helix</keyword>
<proteinExistence type="inferred from homology"/>
<keyword evidence="10 14" id="KW-0503">Monooxygenase</keyword>
<dbReference type="PANTHER" id="PTHR47955">
    <property type="entry name" value="CYTOCHROME P450 FAMILY 71 PROTEIN"/>
    <property type="match status" value="1"/>
</dbReference>
<dbReference type="InterPro" id="IPR036396">
    <property type="entry name" value="Cyt_P450_sf"/>
</dbReference>
<dbReference type="PRINTS" id="PR00385">
    <property type="entry name" value="P450"/>
</dbReference>
<dbReference type="GO" id="GO:0005506">
    <property type="term" value="F:iron ion binding"/>
    <property type="evidence" value="ECO:0007669"/>
    <property type="project" value="InterPro"/>
</dbReference>
<protein>
    <submittedName>
        <fullName evidence="16 17">Cytochrome P450</fullName>
    </submittedName>
</protein>
<evidence type="ECO:0000256" key="15">
    <source>
        <dbReference type="SAM" id="Phobius"/>
    </source>
</evidence>
<evidence type="ECO:0000256" key="4">
    <source>
        <dbReference type="ARBA" id="ARBA00022692"/>
    </source>
</evidence>
<keyword evidence="6" id="KW-0735">Signal-anchor</keyword>
<evidence type="ECO:0000313" key="16">
    <source>
        <dbReference type="EMBL" id="KAF5761508.1"/>
    </source>
</evidence>
<evidence type="ECO:0000256" key="1">
    <source>
        <dbReference type="ARBA" id="ARBA00004606"/>
    </source>
</evidence>
<dbReference type="SUPFAM" id="SSF48264">
    <property type="entry name" value="Cytochrome P450"/>
    <property type="match status" value="1"/>
</dbReference>
<dbReference type="STRING" id="4232.A0A251S237"/>
<organism evidence="17 18">
    <name type="scientific">Helianthus annuus</name>
    <name type="common">Common sunflower</name>
    <dbReference type="NCBI Taxonomy" id="4232"/>
    <lineage>
        <taxon>Eukaryota</taxon>
        <taxon>Viridiplantae</taxon>
        <taxon>Streptophyta</taxon>
        <taxon>Embryophyta</taxon>
        <taxon>Tracheophyta</taxon>
        <taxon>Spermatophyta</taxon>
        <taxon>Magnoliopsida</taxon>
        <taxon>eudicotyledons</taxon>
        <taxon>Gunneridae</taxon>
        <taxon>Pentapetalae</taxon>
        <taxon>asterids</taxon>
        <taxon>campanulids</taxon>
        <taxon>Asterales</taxon>
        <taxon>Asteraceae</taxon>
        <taxon>Asteroideae</taxon>
        <taxon>Heliantheae alliance</taxon>
        <taxon>Heliantheae</taxon>
        <taxon>Helianthus</taxon>
    </lineage>
</organism>
<dbReference type="Pfam" id="PF00067">
    <property type="entry name" value="p450"/>
    <property type="match status" value="1"/>
</dbReference>
<evidence type="ECO:0000256" key="2">
    <source>
        <dbReference type="ARBA" id="ARBA00010617"/>
    </source>
</evidence>
<accession>A0A251S237</accession>
<keyword evidence="18" id="KW-1185">Reference proteome</keyword>
<dbReference type="GO" id="GO:0016709">
    <property type="term" value="F:oxidoreductase activity, acting on paired donors, with incorporation or reduction of molecular oxygen, NAD(P)H as one donor, and incorporation of one atom of oxygen"/>
    <property type="evidence" value="ECO:0000318"/>
    <property type="project" value="GO_Central"/>
</dbReference>
<evidence type="ECO:0000313" key="18">
    <source>
        <dbReference type="Proteomes" id="UP000215914"/>
    </source>
</evidence>
<keyword evidence="3 13" id="KW-0349">Heme</keyword>
<evidence type="ECO:0000256" key="6">
    <source>
        <dbReference type="ARBA" id="ARBA00022968"/>
    </source>
</evidence>
<dbReference type="AlphaFoldDB" id="A0A251S237"/>
<sequence>MDIFNEWPITTTLLLSIFSILVYNILRSNMPSKAKLPPSPPKLPILGNLHQLLGKPRHEALWQLSKQYGPIMQIHIGSKHFLIISSPAMAKQIMKTQDHIFCSRTYLKASEQLTYNFKDIAFSPHSAHWREMRKILVSEFLGPKRAKLSKRVLVTETESMIRALSLHPPNTEVNLSSMLFEIVKQMVCKVAFGTNYRQQPLKGPSLDAMIDEANELLNGSIGDSFPYIGFLIDQFSGWNRRLDDGFRNLDAYIDTIINDHLKDNLEEISEEDKDFVHTLLDMSKENASGYRLTNADLKALVMDVLTGGIDSTVLTLTWLMSEIMKNPRVMQKLQSEIRNCARGIQSVQDMNTTKMTYLKMVVKESLRLHTPAPYLIPHVSLSHTQVSGYDVFPSTIVLINAWGIARDPSVWGENAAEFYPERFENHDGDIGWDRFDMLPFGGGRRSCPAKNTAPANVEFVIANLLYWFDWGPPSGMKSEDLNMENKGIPVLKRKVPLRLVPTKHN</sequence>
<dbReference type="GO" id="GO:0016020">
    <property type="term" value="C:membrane"/>
    <property type="evidence" value="ECO:0000318"/>
    <property type="project" value="GO_Central"/>
</dbReference>
<dbReference type="Gramene" id="mRNA:HanXRQr2_Chr16g0765891">
    <property type="protein sequence ID" value="mRNA:HanXRQr2_Chr16g0765891"/>
    <property type="gene ID" value="HanXRQr2_Chr16g0765891"/>
</dbReference>
<dbReference type="InterPro" id="IPR001128">
    <property type="entry name" value="Cyt_P450"/>
</dbReference>